<sequence length="212" mass="24095">MLSDKIANNFLVERQIFQLVGNHPRIVRDILVGTTYQETKTDYFLLSLAMAIFSATWTINLRRFLLQCGVIHSDIRPENFLVHATSSTSLDLWLCDFGGSTCEELGLDGGHLPDSGFYDPKSQPESNPHTDIFSIGSVIYTIVTGHWPYRSSGPFRTGDEMEEYRQKVDHLFELGQFPDVNGLFAGKIMMKCWLNDYVSADDLFREISLLND</sequence>
<dbReference type="GeneID" id="90967862"/>
<dbReference type="GO" id="GO:0004672">
    <property type="term" value="F:protein kinase activity"/>
    <property type="evidence" value="ECO:0007669"/>
    <property type="project" value="InterPro"/>
</dbReference>
<dbReference type="Proteomes" id="UP000510686">
    <property type="component" value="Chromosome 3"/>
</dbReference>
<proteinExistence type="predicted"/>
<evidence type="ECO:0000313" key="4">
    <source>
        <dbReference type="Proteomes" id="UP000510686"/>
    </source>
</evidence>
<accession>A0A7D5Z504</accession>
<evidence type="ECO:0000259" key="2">
    <source>
        <dbReference type="PROSITE" id="PS50011"/>
    </source>
</evidence>
<feature type="transmembrane region" description="Helical" evidence="1">
    <location>
        <begin position="43"/>
        <end position="61"/>
    </location>
</feature>
<dbReference type="GO" id="GO:0005524">
    <property type="term" value="F:ATP binding"/>
    <property type="evidence" value="ECO:0007669"/>
    <property type="project" value="InterPro"/>
</dbReference>
<keyword evidence="1" id="KW-1133">Transmembrane helix</keyword>
<keyword evidence="1" id="KW-0472">Membrane</keyword>
<dbReference type="KEGG" id="mbrn:90967862"/>
<evidence type="ECO:0000313" key="3">
    <source>
        <dbReference type="EMBL" id="QLI69106.1"/>
    </source>
</evidence>
<organism evidence="3 4">
    <name type="scientific">Metarhizium brunneum</name>
    <dbReference type="NCBI Taxonomy" id="500148"/>
    <lineage>
        <taxon>Eukaryota</taxon>
        <taxon>Fungi</taxon>
        <taxon>Dikarya</taxon>
        <taxon>Ascomycota</taxon>
        <taxon>Pezizomycotina</taxon>
        <taxon>Sordariomycetes</taxon>
        <taxon>Hypocreomycetidae</taxon>
        <taxon>Hypocreales</taxon>
        <taxon>Clavicipitaceae</taxon>
        <taxon>Metarhizium</taxon>
    </lineage>
</organism>
<gene>
    <name evidence="3" type="ORF">G6M90_00g064640</name>
</gene>
<dbReference type="InterPro" id="IPR000719">
    <property type="entry name" value="Prot_kinase_dom"/>
</dbReference>
<dbReference type="RefSeq" id="XP_065986738.1">
    <property type="nucleotide sequence ID" value="XM_066130781.1"/>
</dbReference>
<dbReference type="SUPFAM" id="SSF56112">
    <property type="entry name" value="Protein kinase-like (PK-like)"/>
    <property type="match status" value="1"/>
</dbReference>
<dbReference type="Gene3D" id="1.10.510.10">
    <property type="entry name" value="Transferase(Phosphotransferase) domain 1"/>
    <property type="match status" value="1"/>
</dbReference>
<keyword evidence="4" id="KW-1185">Reference proteome</keyword>
<dbReference type="EMBL" id="CP058934">
    <property type="protein sequence ID" value="QLI69106.1"/>
    <property type="molecule type" value="Genomic_DNA"/>
</dbReference>
<dbReference type="AlphaFoldDB" id="A0A7D5Z504"/>
<dbReference type="Pfam" id="PF00069">
    <property type="entry name" value="Pkinase"/>
    <property type="match status" value="1"/>
</dbReference>
<dbReference type="InterPro" id="IPR011009">
    <property type="entry name" value="Kinase-like_dom_sf"/>
</dbReference>
<reference evidence="3 4" key="1">
    <citation type="submission" date="2020-07" db="EMBL/GenBank/DDBJ databases">
        <title>Telomere length de novo assembly of all 7 chromosomes of the fungus, Metarhizium brunneum, using a novel assembly pipeline.</title>
        <authorList>
            <person name="Saud z."/>
            <person name="Kortsinoglou A."/>
            <person name="Kouvelis V.N."/>
            <person name="Butt T.M."/>
        </authorList>
    </citation>
    <scope>NUCLEOTIDE SEQUENCE [LARGE SCALE GENOMIC DNA]</scope>
    <source>
        <strain evidence="3 4">4556</strain>
    </source>
</reference>
<dbReference type="OrthoDB" id="1668230at2759"/>
<evidence type="ECO:0000256" key="1">
    <source>
        <dbReference type="SAM" id="Phobius"/>
    </source>
</evidence>
<name>A0A7D5Z504_9HYPO</name>
<protein>
    <recommendedName>
        <fullName evidence="2">Protein kinase domain-containing protein</fullName>
    </recommendedName>
</protein>
<keyword evidence="1" id="KW-0812">Transmembrane</keyword>
<dbReference type="PROSITE" id="PS50011">
    <property type="entry name" value="PROTEIN_KINASE_DOM"/>
    <property type="match status" value="1"/>
</dbReference>
<feature type="domain" description="Protein kinase" evidence="2">
    <location>
        <begin position="1"/>
        <end position="212"/>
    </location>
</feature>